<feature type="region of interest" description="Disordered" evidence="1">
    <location>
        <begin position="275"/>
        <end position="297"/>
    </location>
</feature>
<accession>A0A4C1XQT5</accession>
<feature type="region of interest" description="Disordered" evidence="1">
    <location>
        <begin position="199"/>
        <end position="223"/>
    </location>
</feature>
<organism evidence="2 3">
    <name type="scientific">Eumeta variegata</name>
    <name type="common">Bagworm moth</name>
    <name type="synonym">Eumeta japonica</name>
    <dbReference type="NCBI Taxonomy" id="151549"/>
    <lineage>
        <taxon>Eukaryota</taxon>
        <taxon>Metazoa</taxon>
        <taxon>Ecdysozoa</taxon>
        <taxon>Arthropoda</taxon>
        <taxon>Hexapoda</taxon>
        <taxon>Insecta</taxon>
        <taxon>Pterygota</taxon>
        <taxon>Neoptera</taxon>
        <taxon>Endopterygota</taxon>
        <taxon>Lepidoptera</taxon>
        <taxon>Glossata</taxon>
        <taxon>Ditrysia</taxon>
        <taxon>Tineoidea</taxon>
        <taxon>Psychidae</taxon>
        <taxon>Oiketicinae</taxon>
        <taxon>Eumeta</taxon>
    </lineage>
</organism>
<evidence type="ECO:0000313" key="2">
    <source>
        <dbReference type="EMBL" id="GBP65413.1"/>
    </source>
</evidence>
<dbReference type="Proteomes" id="UP000299102">
    <property type="component" value="Unassembled WGS sequence"/>
</dbReference>
<name>A0A4C1XQT5_EUMVA</name>
<feature type="compositionally biased region" description="Basic and acidic residues" evidence="1">
    <location>
        <begin position="287"/>
        <end position="297"/>
    </location>
</feature>
<dbReference type="AlphaFoldDB" id="A0A4C1XQT5"/>
<keyword evidence="3" id="KW-1185">Reference proteome</keyword>
<dbReference type="EMBL" id="BGZK01000928">
    <property type="protein sequence ID" value="GBP65413.1"/>
    <property type="molecule type" value="Genomic_DNA"/>
</dbReference>
<dbReference type="OrthoDB" id="7492097at2759"/>
<sequence length="297" mass="34170">MTTTSDKPLKYKITAAIDLILRMTTNSLCISIKFLYSRRAIKKFTETYLYPVVKVTLSYFQDIVYGLSRKLKSTLATIIVFRELVRIRRNRTSGIRRIATDTSRKEVIFFQLDNFRKSVDMLRIVYFCLGLSTGKSLYEIRDMISLKVYDHSRTRHSSPNLEVRHLLSHLILIYRARHVEARAARTRCAIEPGPTVECRRPRAPHARPPIPMPLPSERPPRARTLQRNRSVTSIFRHKKRKKNPSFALRVIINHSGALVAATSFQVTSPCQNFPTLLDEFPSTSSRTSDRLVEPAPG</sequence>
<evidence type="ECO:0000256" key="1">
    <source>
        <dbReference type="SAM" id="MobiDB-lite"/>
    </source>
</evidence>
<proteinExistence type="predicted"/>
<comment type="caution">
    <text evidence="2">The sequence shown here is derived from an EMBL/GenBank/DDBJ whole genome shotgun (WGS) entry which is preliminary data.</text>
</comment>
<reference evidence="2 3" key="1">
    <citation type="journal article" date="2019" name="Commun. Biol.">
        <title>The bagworm genome reveals a unique fibroin gene that provides high tensile strength.</title>
        <authorList>
            <person name="Kono N."/>
            <person name="Nakamura H."/>
            <person name="Ohtoshi R."/>
            <person name="Tomita M."/>
            <person name="Numata K."/>
            <person name="Arakawa K."/>
        </authorList>
    </citation>
    <scope>NUCLEOTIDE SEQUENCE [LARGE SCALE GENOMIC DNA]</scope>
</reference>
<feature type="compositionally biased region" description="Pro residues" evidence="1">
    <location>
        <begin position="206"/>
        <end position="217"/>
    </location>
</feature>
<gene>
    <name evidence="2" type="ORF">EVAR_103295_1</name>
</gene>
<evidence type="ECO:0000313" key="3">
    <source>
        <dbReference type="Proteomes" id="UP000299102"/>
    </source>
</evidence>
<protein>
    <submittedName>
        <fullName evidence="2">Uncharacterized protein</fullName>
    </submittedName>
</protein>